<proteinExistence type="predicted"/>
<accession>A0A6S5JZU2</accession>
<protein>
    <submittedName>
        <fullName evidence="1">Uncharacterized protein</fullName>
    </submittedName>
</protein>
<reference evidence="1 2" key="1">
    <citation type="submission" date="2019-12" db="EMBL/GenBank/DDBJ databases">
        <title>complete genome sequences of Enterobacter cloacae str. WP5-S18-CRE-02 isolated from wastewater treatment plant effluent.</title>
        <authorList>
            <person name="Sekizuka T."/>
            <person name="Itokawa K."/>
            <person name="Yatsu K."/>
            <person name="Inamine Y."/>
            <person name="Kuroda M."/>
        </authorList>
    </citation>
    <scope>NUCLEOTIDE SEQUENCE [LARGE SCALE GENOMIC DNA]</scope>
    <source>
        <strain evidence="1 2">WP5-S18-CRE-02</strain>
    </source>
</reference>
<sequence>MCIKGLSLFFCAICVGCSGGSQRQEHLDVPTYSESYDQSLGWLVTARYRDVSNADIVMSLIGDFCKSKGKEATLYKTNAGTSSSIQDIWACQTPPLLNDTDVLSGIYCHFIANAPRYSVDFTNSQKEIAEKIFVKTFIKKGIEYPVGGFYEKYLNNFSVWAVAKHKESATTDEVREWFDTHCQ</sequence>
<evidence type="ECO:0000313" key="1">
    <source>
        <dbReference type="EMBL" id="BBS33798.1"/>
    </source>
</evidence>
<dbReference type="Proteomes" id="UP000515488">
    <property type="component" value="Chromosome"/>
</dbReference>
<organism evidence="1 2">
    <name type="scientific">Enterobacter cloacae</name>
    <dbReference type="NCBI Taxonomy" id="550"/>
    <lineage>
        <taxon>Bacteria</taxon>
        <taxon>Pseudomonadati</taxon>
        <taxon>Pseudomonadota</taxon>
        <taxon>Gammaproteobacteria</taxon>
        <taxon>Enterobacterales</taxon>
        <taxon>Enterobacteriaceae</taxon>
        <taxon>Enterobacter</taxon>
        <taxon>Enterobacter cloacae complex</taxon>
    </lineage>
</organism>
<dbReference type="EMBL" id="AP022126">
    <property type="protein sequence ID" value="BBS33798.1"/>
    <property type="molecule type" value="Genomic_DNA"/>
</dbReference>
<dbReference type="AlphaFoldDB" id="A0A6S5JZU2"/>
<evidence type="ECO:0000313" key="2">
    <source>
        <dbReference type="Proteomes" id="UP000515488"/>
    </source>
</evidence>
<gene>
    <name evidence="1" type="ORF">WP5S18C02_40040</name>
</gene>
<name>A0A6S5JZU2_ENTCL</name>